<feature type="compositionally biased region" description="Polar residues" evidence="1">
    <location>
        <begin position="163"/>
        <end position="173"/>
    </location>
</feature>
<dbReference type="OrthoDB" id="5875347at2759"/>
<keyword evidence="3" id="KW-1185">Reference proteome</keyword>
<comment type="caution">
    <text evidence="2">The sequence shown here is derived from an EMBL/GenBank/DDBJ whole genome shotgun (WGS) entry which is preliminary data.</text>
</comment>
<evidence type="ECO:0000256" key="1">
    <source>
        <dbReference type="SAM" id="MobiDB-lite"/>
    </source>
</evidence>
<accession>A0A2A2K0F2</accession>
<feature type="region of interest" description="Disordered" evidence="1">
    <location>
        <begin position="150"/>
        <end position="173"/>
    </location>
</feature>
<protein>
    <submittedName>
        <fullName evidence="2">Uncharacterized protein</fullName>
    </submittedName>
</protein>
<dbReference type="EMBL" id="LIAE01009935">
    <property type="protein sequence ID" value="PAV67398.1"/>
    <property type="molecule type" value="Genomic_DNA"/>
</dbReference>
<sequence>MVSDQSRVYLMIDTIDARMQHGVDYAKWCELIPKLAHFHKKGVFHNVDHGSEEENEWGNSTLPLVPIEAVTGTSITESTTDMIEPEARRRRRRRDIPIDPVRKEPIIFLGGEEPVNSTLFIDDGDFDIVSDHLTEEELAEVKAQIMHTCNALNRESRGREQGKSSNGKKTSRK</sequence>
<evidence type="ECO:0000313" key="3">
    <source>
        <dbReference type="Proteomes" id="UP000218231"/>
    </source>
</evidence>
<evidence type="ECO:0000313" key="2">
    <source>
        <dbReference type="EMBL" id="PAV67398.1"/>
    </source>
</evidence>
<dbReference type="AlphaFoldDB" id="A0A2A2K0F2"/>
<dbReference type="Proteomes" id="UP000218231">
    <property type="component" value="Unassembled WGS sequence"/>
</dbReference>
<reference evidence="2 3" key="1">
    <citation type="journal article" date="2017" name="Curr. Biol.">
        <title>Genome architecture and evolution of a unichromosomal asexual nematode.</title>
        <authorList>
            <person name="Fradin H."/>
            <person name="Zegar C."/>
            <person name="Gutwein M."/>
            <person name="Lucas J."/>
            <person name="Kovtun M."/>
            <person name="Corcoran D."/>
            <person name="Baugh L.R."/>
            <person name="Kiontke K."/>
            <person name="Gunsalus K."/>
            <person name="Fitch D.H."/>
            <person name="Piano F."/>
        </authorList>
    </citation>
    <scope>NUCLEOTIDE SEQUENCE [LARGE SCALE GENOMIC DNA]</scope>
    <source>
        <strain evidence="2">PF1309</strain>
    </source>
</reference>
<proteinExistence type="predicted"/>
<organism evidence="2 3">
    <name type="scientific">Diploscapter pachys</name>
    <dbReference type="NCBI Taxonomy" id="2018661"/>
    <lineage>
        <taxon>Eukaryota</taxon>
        <taxon>Metazoa</taxon>
        <taxon>Ecdysozoa</taxon>
        <taxon>Nematoda</taxon>
        <taxon>Chromadorea</taxon>
        <taxon>Rhabditida</taxon>
        <taxon>Rhabditina</taxon>
        <taxon>Rhabditomorpha</taxon>
        <taxon>Rhabditoidea</taxon>
        <taxon>Rhabditidae</taxon>
        <taxon>Diploscapter</taxon>
    </lineage>
</organism>
<name>A0A2A2K0F2_9BILA</name>
<gene>
    <name evidence="2" type="ORF">WR25_23201</name>
</gene>